<accession>A0ABC9TPM5</accession>
<evidence type="ECO:0000313" key="5">
    <source>
        <dbReference type="EMBL" id="EPI10052.1"/>
    </source>
</evidence>
<feature type="domain" description="MapZ extracellular" evidence="3">
    <location>
        <begin position="335"/>
        <end position="461"/>
    </location>
</feature>
<feature type="domain" description="MapZ extracellular C-terminal" evidence="4">
    <location>
        <begin position="596"/>
        <end position="687"/>
    </location>
</feature>
<dbReference type="EMBL" id="ATIR01000027">
    <property type="protein sequence ID" value="EPI10052.1"/>
    <property type="molecule type" value="Genomic_DNA"/>
</dbReference>
<feature type="region of interest" description="Disordered" evidence="2">
    <location>
        <begin position="33"/>
        <end position="55"/>
    </location>
</feature>
<evidence type="ECO:0008006" key="7">
    <source>
        <dbReference type="Google" id="ProtNLM"/>
    </source>
</evidence>
<evidence type="ECO:0000313" key="6">
    <source>
        <dbReference type="Proteomes" id="UP000015750"/>
    </source>
</evidence>
<dbReference type="InterPro" id="IPR040532">
    <property type="entry name" value="MapZ_C2"/>
</dbReference>
<evidence type="ECO:0000256" key="1">
    <source>
        <dbReference type="SAM" id="Coils"/>
    </source>
</evidence>
<feature type="region of interest" description="Disordered" evidence="2">
    <location>
        <begin position="222"/>
        <end position="309"/>
    </location>
</feature>
<evidence type="ECO:0000259" key="3">
    <source>
        <dbReference type="Pfam" id="PF18041"/>
    </source>
</evidence>
<sequence>MTKKCPKCGNEFDAELTTCPTCGYSLTDTTVDKEEAETTSTNIDFETQENEQHEDQLNENIEWSELKDMSLGHVMELFGESPEEESNDDKKEESTEDNLIVSDSEDVSGLETSLQEGASEETHDSVEESTPATEETPTHSTEEKLATDEAVNLEETTEETTIVEAETAEVSETVKSEEEALTEISGTEVISTTSEEEIFSQPPIEDQDVTPNETLQAYIQAHRAGTEMSENPSEETAETQELENSGEAVLTQAETPTESISDSEEGLTSAASLEAPSEADATEEKVSDSGVIPPMNETGNAQPAPAPKKSSKKVAFVALAVVLLAGGSAWAYHDQTQKAAAQEAAALTKKTDTLKDELAAFYTTKEQVFIKPDMVTVSPEKLSKQVAEIKDSEEYSQLNKQIQTLKEKQQTIQQINQLFEAPIVNGNELKPAILAADQPISVKKLTGNDPFDQLMNQAIDQANQQYNQLQKAKKAVEVIYKDGKTTNQLNRDTYQAAKAEVDKVTSDKLKKELVKQVTTADQALTKVEEEQKRIAEEQAAAEQAKQAEEQAKQAEEQAKQAAAAKKENAKKEETAKTEANGYTAPNSDGVYTSPLYAPDAADIADSSNPAWTWAPGVKEKVLDTVIARGYVVPGGYSLEPAKIVNGEGYYNLYATNNQSKLLEGTTEKNVHMYLVTINAKTGWFKGNASRNAGQ</sequence>
<feature type="compositionally biased region" description="Acidic residues" evidence="2">
    <location>
        <begin position="232"/>
        <end position="241"/>
    </location>
</feature>
<dbReference type="Pfam" id="PF18708">
    <property type="entry name" value="MapZ_C2"/>
    <property type="match status" value="1"/>
</dbReference>
<comment type="caution">
    <text evidence="5">The sequence shown here is derived from an EMBL/GenBank/DDBJ whole genome shotgun (WGS) entry which is preliminary data.</text>
</comment>
<protein>
    <recommendedName>
        <fullName evidence="7">Zinc ribbon domain-containing protein</fullName>
    </recommendedName>
</protein>
<reference evidence="5 6" key="1">
    <citation type="submission" date="2013-06" db="EMBL/GenBank/DDBJ databases">
        <authorList>
            <person name="Weinstock G."/>
            <person name="Sodergren E."/>
            <person name="Lobos E.A."/>
            <person name="Fulton L."/>
            <person name="Fulton R."/>
            <person name="Courtney L."/>
            <person name="Fronick C."/>
            <person name="O'Laughlin M."/>
            <person name="Godfrey J."/>
            <person name="Wilson R.M."/>
            <person name="Miner T."/>
            <person name="Farmer C."/>
            <person name="Delehaunty K."/>
            <person name="Cordes M."/>
            <person name="Minx P."/>
            <person name="Tomlinson C."/>
            <person name="Chen J."/>
            <person name="Wollam A."/>
            <person name="Pepin K.H."/>
            <person name="Bhonagiri V."/>
            <person name="Zhang X."/>
            <person name="Warren W."/>
            <person name="Mitreva M."/>
            <person name="Mardis E.R."/>
            <person name="Wilson R.K."/>
        </authorList>
    </citation>
    <scope>NUCLEOTIDE SEQUENCE [LARGE SCALE GENOMIC DNA]</scope>
    <source>
        <strain evidence="5 6">RP2S-4</strain>
    </source>
</reference>
<dbReference type="AlphaFoldDB" id="A0ABC9TPM5"/>
<dbReference type="Proteomes" id="UP000015750">
    <property type="component" value="Unassembled WGS sequence"/>
</dbReference>
<dbReference type="Pfam" id="PF18041">
    <property type="entry name" value="MapZ_EC1"/>
    <property type="match status" value="1"/>
</dbReference>
<feature type="region of interest" description="Disordered" evidence="2">
    <location>
        <begin position="537"/>
        <end position="587"/>
    </location>
</feature>
<evidence type="ECO:0000259" key="4">
    <source>
        <dbReference type="Pfam" id="PF18708"/>
    </source>
</evidence>
<dbReference type="InterPro" id="IPR041295">
    <property type="entry name" value="MapZ_EC1"/>
</dbReference>
<organism evidence="5 6">
    <name type="scientific">Enterococcus faecalis RP2S-4</name>
    <dbReference type="NCBI Taxonomy" id="1244145"/>
    <lineage>
        <taxon>Bacteria</taxon>
        <taxon>Bacillati</taxon>
        <taxon>Bacillota</taxon>
        <taxon>Bacilli</taxon>
        <taxon>Lactobacillales</taxon>
        <taxon>Enterococcaceae</taxon>
        <taxon>Enterococcus</taxon>
    </lineage>
</organism>
<feature type="compositionally biased region" description="Low complexity" evidence="2">
    <location>
        <begin position="182"/>
        <end position="193"/>
    </location>
</feature>
<feature type="coiled-coil region" evidence="1">
    <location>
        <begin position="452"/>
        <end position="479"/>
    </location>
</feature>
<gene>
    <name evidence="5" type="ORF">D358_00742</name>
</gene>
<feature type="compositionally biased region" description="Basic and acidic residues" evidence="2">
    <location>
        <begin position="545"/>
        <end position="576"/>
    </location>
</feature>
<dbReference type="RefSeq" id="WP_002401504.1">
    <property type="nucleotide sequence ID" value="NZ_KE351858.1"/>
</dbReference>
<feature type="compositionally biased region" description="Low complexity" evidence="2">
    <location>
        <begin position="159"/>
        <end position="171"/>
    </location>
</feature>
<proteinExistence type="predicted"/>
<feature type="compositionally biased region" description="Basic and acidic residues" evidence="2">
    <location>
        <begin position="136"/>
        <end position="147"/>
    </location>
</feature>
<keyword evidence="1" id="KW-0175">Coiled coil</keyword>
<evidence type="ECO:0000256" key="2">
    <source>
        <dbReference type="SAM" id="MobiDB-lite"/>
    </source>
</evidence>
<feature type="region of interest" description="Disordered" evidence="2">
    <location>
        <begin position="72"/>
        <end position="210"/>
    </location>
</feature>
<name>A0ABC9TPM5_ENTFL</name>